<dbReference type="STRING" id="1416778.SAMN05443633_11438"/>
<organism evidence="1 2">
    <name type="scientific">Chryseobacterium arachidis</name>
    <dbReference type="NCBI Taxonomy" id="1416778"/>
    <lineage>
        <taxon>Bacteria</taxon>
        <taxon>Pseudomonadati</taxon>
        <taxon>Bacteroidota</taxon>
        <taxon>Flavobacteriia</taxon>
        <taxon>Flavobacteriales</taxon>
        <taxon>Weeksellaceae</taxon>
        <taxon>Chryseobacterium group</taxon>
        <taxon>Chryseobacterium</taxon>
    </lineage>
</organism>
<sequence length="405" mass="46969">MKKIIVLAVFLLIAIVYFTFYHQNKELKFIPKNADIVVLIDVKKLERQYISNLAIHPSKWLGNKAKNTISIQESGVQIPDFLQIFHVSNTQFSEWYSVVEIKNEQQFIKYLKQQKFIDKGKNVFQKEQIILTIDHEKCIIGTSDRALKNIRQFIASGKNDFRADSFINGSLGSISFISGPRTRNFSINLNNDDIEIKSAVNGEAFNSIIAQLQQKNTFLETELDSKNIQNLASFFDKTLADSLHLNHFTATADPEQVSDTIITYGYDDNFNEIEKKSFRKITQLNYVMALQSLNPEKTEQYFQHKKWMNAQNQFTAIPFQPNVIEKNKVGFEIKSTRKAISLSPILKENYIFIRNKALLYSSLTSLTPTEKKLISNLEYLFYGNKGYDYYVKLKFRKEDLPLILR</sequence>
<evidence type="ECO:0000313" key="2">
    <source>
        <dbReference type="Proteomes" id="UP000184518"/>
    </source>
</evidence>
<keyword evidence="2" id="KW-1185">Reference proteome</keyword>
<accession>A0A1M5J9U1</accession>
<reference evidence="2" key="1">
    <citation type="submission" date="2016-11" db="EMBL/GenBank/DDBJ databases">
        <authorList>
            <person name="Varghese N."/>
            <person name="Submissions S."/>
        </authorList>
    </citation>
    <scope>NUCLEOTIDE SEQUENCE [LARGE SCALE GENOMIC DNA]</scope>
    <source>
        <strain evidence="2">DSM 27619</strain>
    </source>
</reference>
<protein>
    <submittedName>
        <fullName evidence="1">Uncharacterized protein</fullName>
    </submittedName>
</protein>
<dbReference type="AlphaFoldDB" id="A0A1M5J9U1"/>
<dbReference type="RefSeq" id="WP_072962191.1">
    <property type="nucleotide sequence ID" value="NZ_FQUT01000014.1"/>
</dbReference>
<dbReference type="Proteomes" id="UP000184518">
    <property type="component" value="Unassembled WGS sequence"/>
</dbReference>
<proteinExistence type="predicted"/>
<evidence type="ECO:0000313" key="1">
    <source>
        <dbReference type="EMBL" id="SHG36783.1"/>
    </source>
</evidence>
<gene>
    <name evidence="1" type="ORF">SAMN05443633_11438</name>
</gene>
<dbReference type="EMBL" id="FQUT01000014">
    <property type="protein sequence ID" value="SHG36783.1"/>
    <property type="molecule type" value="Genomic_DNA"/>
</dbReference>
<name>A0A1M5J9U1_9FLAO</name>
<dbReference type="OrthoDB" id="637901at2"/>